<dbReference type="AlphaFoldDB" id="A0A0V8EC38"/>
<evidence type="ECO:0000313" key="2">
    <source>
        <dbReference type="Proteomes" id="UP000053719"/>
    </source>
</evidence>
<reference evidence="2" key="1">
    <citation type="submission" date="2015-10" db="EMBL/GenBank/DDBJ databases">
        <title>Draft Genome Sequences of 11 Lactococcus lactis subspecies cremoris strains.</title>
        <authorList>
            <person name="Wels M."/>
            <person name="Backus L."/>
            <person name="Boekhorst J."/>
            <person name="Dijkstra A."/>
            <person name="Beerthuizen M."/>
            <person name="Kelly W."/>
            <person name="Siezen R."/>
            <person name="Bachmann H."/>
            <person name="Van Hijum S."/>
        </authorList>
    </citation>
    <scope>NUCLEOTIDE SEQUENCE [LARGE SCALE GENOMIC DNA]</scope>
    <source>
        <strain evidence="2">M20</strain>
    </source>
</reference>
<comment type="caution">
    <text evidence="1">The sequence shown here is derived from an EMBL/GenBank/DDBJ whole genome shotgun (WGS) entry which is preliminary data.</text>
</comment>
<organism evidence="1 2">
    <name type="scientific">Lactococcus lactis subsp. lactis</name>
    <name type="common">Streptococcus lactis</name>
    <dbReference type="NCBI Taxonomy" id="1360"/>
    <lineage>
        <taxon>Bacteria</taxon>
        <taxon>Bacillati</taxon>
        <taxon>Bacillota</taxon>
        <taxon>Bacilli</taxon>
        <taxon>Lactobacillales</taxon>
        <taxon>Streptococcaceae</taxon>
        <taxon>Lactococcus</taxon>
    </lineage>
</organism>
<protein>
    <recommendedName>
        <fullName evidence="3">Phage protein</fullName>
    </recommendedName>
</protein>
<evidence type="ECO:0008006" key="3">
    <source>
        <dbReference type="Google" id="ProtNLM"/>
    </source>
</evidence>
<dbReference type="Proteomes" id="UP000053719">
    <property type="component" value="Unassembled WGS sequence"/>
</dbReference>
<accession>A0A0V8EC38</accession>
<proteinExistence type="predicted"/>
<name>A0A0V8EC38_LACLL</name>
<sequence>MSEPNFINHEIVFNPTGNEFDECRGELLGSYQLVKIEDYEYKFIKQPQLTIPKSIADELDKIPNEAKRYVQENGFDDYSILDDFVELREFYEADEDETFPGFTGLKEFVKDNLNLCALYLAGKALGVDLVKVVEG</sequence>
<evidence type="ECO:0000313" key="1">
    <source>
        <dbReference type="EMBL" id="KSU23373.1"/>
    </source>
</evidence>
<dbReference type="EMBL" id="LKLU01000004">
    <property type="protein sequence ID" value="KSU23373.1"/>
    <property type="molecule type" value="Genomic_DNA"/>
</dbReference>
<gene>
    <name evidence="1" type="ORF">M20_0158</name>
</gene>
<dbReference type="PATRIC" id="fig|1360.114.peg.1117"/>
<dbReference type="RefSeq" id="WP_058211286.1">
    <property type="nucleotide sequence ID" value="NZ_LKLU01000004.1"/>
</dbReference>